<reference evidence="3" key="2">
    <citation type="submission" date="2020-04" db="EMBL/GenBank/DDBJ databases">
        <authorList>
            <consortium name="NCBI Genome Project"/>
        </authorList>
    </citation>
    <scope>NUCLEOTIDE SEQUENCE</scope>
    <source>
        <strain evidence="3">CBS 342.82</strain>
    </source>
</reference>
<dbReference type="GO" id="GO:0071966">
    <property type="term" value="P:fungal-type cell wall polysaccharide metabolic process"/>
    <property type="evidence" value="ECO:0007669"/>
    <property type="project" value="TreeGrafter"/>
</dbReference>
<dbReference type="GO" id="GO:0016787">
    <property type="term" value="F:hydrolase activity"/>
    <property type="evidence" value="ECO:0007669"/>
    <property type="project" value="UniProtKB-KW"/>
</dbReference>
<name>A0A6J3LY24_9PEZI</name>
<dbReference type="InterPro" id="IPR017853">
    <property type="entry name" value="GH"/>
</dbReference>
<reference evidence="3" key="3">
    <citation type="submission" date="2025-08" db="UniProtKB">
        <authorList>
            <consortium name="RefSeq"/>
        </authorList>
    </citation>
    <scope>IDENTIFICATION</scope>
    <source>
        <strain evidence="3">CBS 342.82</strain>
    </source>
</reference>
<dbReference type="Gene3D" id="3.20.20.80">
    <property type="entry name" value="Glycosidases"/>
    <property type="match status" value="1"/>
</dbReference>
<dbReference type="OrthoDB" id="43654at2759"/>
<gene>
    <name evidence="3" type="ORF">K489DRAFT_390068</name>
</gene>
<feature type="domain" description="Asl1-like glycosyl hydrolase catalytic" evidence="1">
    <location>
        <begin position="14"/>
        <end position="254"/>
    </location>
</feature>
<dbReference type="GeneID" id="54364369"/>
<dbReference type="AlphaFoldDB" id="A0A6J3LY24"/>
<dbReference type="RefSeq" id="XP_033457696.1">
    <property type="nucleotide sequence ID" value="XM_033606569.1"/>
</dbReference>
<evidence type="ECO:0000313" key="3">
    <source>
        <dbReference type="RefSeq" id="XP_033457696.1"/>
    </source>
</evidence>
<dbReference type="PANTHER" id="PTHR34154">
    <property type="entry name" value="ALKALI-SENSITIVE LINKAGE PROTEIN 1"/>
    <property type="match status" value="1"/>
</dbReference>
<dbReference type="InterPro" id="IPR024655">
    <property type="entry name" value="Asl1_glyco_hydro_catalytic"/>
</dbReference>
<dbReference type="SUPFAM" id="SSF51445">
    <property type="entry name" value="(Trans)glycosidases"/>
    <property type="match status" value="1"/>
</dbReference>
<keyword evidence="3" id="KW-0378">Hydrolase</keyword>
<protein>
    <submittedName>
        <fullName evidence="3">Glycoside hydrolase family 128 protein</fullName>
    </submittedName>
</protein>
<proteinExistence type="predicted"/>
<sequence>MYTLNIMRRIPKRGLCYVEPKDGNDNNFWSSGDLTWYYNYLSTPTAALQKTNLQFVPMLWGAQIGNTDMSFYNSVKQQIQGGAKIPYVLGFNEPDGCANGGSCVDAQTAAETWIRQMEPLKKEFNISLGAPAVTSAPTGFNWLRNFFDQCAGRCNPDFIPVHYYGSFEGLASHMGQVNATYPNMTMWITEFADPGVTLQQSQTFYNQSVEYFERQPYLTHYAWFGAFRSSVSNVGPNAAFLTGNGQLTDIGAWYLGRRATGNVPTTNGATRHSSAFVGSIGVVLAAALYGLA</sequence>
<dbReference type="GO" id="GO:0009277">
    <property type="term" value="C:fungal-type cell wall"/>
    <property type="evidence" value="ECO:0007669"/>
    <property type="project" value="TreeGrafter"/>
</dbReference>
<organism evidence="3">
    <name type="scientific">Dissoconium aciculare CBS 342.82</name>
    <dbReference type="NCBI Taxonomy" id="1314786"/>
    <lineage>
        <taxon>Eukaryota</taxon>
        <taxon>Fungi</taxon>
        <taxon>Dikarya</taxon>
        <taxon>Ascomycota</taxon>
        <taxon>Pezizomycotina</taxon>
        <taxon>Dothideomycetes</taxon>
        <taxon>Dothideomycetidae</taxon>
        <taxon>Mycosphaerellales</taxon>
        <taxon>Dissoconiaceae</taxon>
        <taxon>Dissoconium</taxon>
    </lineage>
</organism>
<accession>A0A6J3LY24</accession>
<keyword evidence="2" id="KW-1185">Reference proteome</keyword>
<evidence type="ECO:0000259" key="1">
    <source>
        <dbReference type="Pfam" id="PF11790"/>
    </source>
</evidence>
<dbReference type="PANTHER" id="PTHR34154:SF3">
    <property type="entry name" value="ALKALI-SENSITIVE LINKAGE PROTEIN 1"/>
    <property type="match status" value="1"/>
</dbReference>
<dbReference type="Proteomes" id="UP000504637">
    <property type="component" value="Unplaced"/>
</dbReference>
<dbReference type="FunFam" id="3.20.20.80:FF:000207">
    <property type="entry name" value="Glycoside hydrolase family 128 protein"/>
    <property type="match status" value="1"/>
</dbReference>
<evidence type="ECO:0000313" key="2">
    <source>
        <dbReference type="Proteomes" id="UP000504637"/>
    </source>
</evidence>
<dbReference type="Pfam" id="PF11790">
    <property type="entry name" value="Glyco_hydro_cc"/>
    <property type="match status" value="1"/>
</dbReference>
<reference evidence="3" key="1">
    <citation type="submission" date="2020-01" db="EMBL/GenBank/DDBJ databases">
        <authorList>
            <consortium name="DOE Joint Genome Institute"/>
            <person name="Haridas S."/>
            <person name="Albert R."/>
            <person name="Binder M."/>
            <person name="Bloem J."/>
            <person name="Labutti K."/>
            <person name="Salamov A."/>
            <person name="Andreopoulos B."/>
            <person name="Baker S.E."/>
            <person name="Barry K."/>
            <person name="Bills G."/>
            <person name="Bluhm B.H."/>
            <person name="Cannon C."/>
            <person name="Castanera R."/>
            <person name="Culley D.E."/>
            <person name="Daum C."/>
            <person name="Ezra D."/>
            <person name="Gonzalez J.B."/>
            <person name="Henrissat B."/>
            <person name="Kuo A."/>
            <person name="Liang C."/>
            <person name="Lipzen A."/>
            <person name="Lutzoni F."/>
            <person name="Magnuson J."/>
            <person name="Mondo S."/>
            <person name="Nolan M."/>
            <person name="Ohm R."/>
            <person name="Pangilinan J."/>
            <person name="Park H.-J."/>
            <person name="Ramirez L."/>
            <person name="Alfaro M."/>
            <person name="Sun H."/>
            <person name="Tritt A."/>
            <person name="Yoshinaga Y."/>
            <person name="Zwiers L.-H."/>
            <person name="Turgeon B.G."/>
            <person name="Goodwin S.B."/>
            <person name="Spatafora J.W."/>
            <person name="Crous P.W."/>
            <person name="Grigoriev I.V."/>
        </authorList>
    </citation>
    <scope>NUCLEOTIDE SEQUENCE</scope>
    <source>
        <strain evidence="3">CBS 342.82</strain>
    </source>
</reference>
<dbReference type="InterPro" id="IPR053183">
    <property type="entry name" value="ASL1"/>
</dbReference>